<comment type="caution">
    <text evidence="4">The sequence shown here is derived from an EMBL/GenBank/DDBJ whole genome shotgun (WGS) entry which is preliminary data.</text>
</comment>
<dbReference type="SUPFAM" id="SSF52058">
    <property type="entry name" value="L domain-like"/>
    <property type="match status" value="1"/>
</dbReference>
<keyword evidence="1" id="KW-0433">Leucine-rich repeat</keyword>
<accession>A0A444UZ59</accession>
<evidence type="ECO:0000313" key="5">
    <source>
        <dbReference type="Proteomes" id="UP000289886"/>
    </source>
</evidence>
<feature type="region of interest" description="Disordered" evidence="3">
    <location>
        <begin position="382"/>
        <end position="441"/>
    </location>
</feature>
<dbReference type="AlphaFoldDB" id="A0A444UZ59"/>
<dbReference type="Gene3D" id="3.80.10.10">
    <property type="entry name" value="Ribonuclease Inhibitor"/>
    <property type="match status" value="1"/>
</dbReference>
<dbReference type="InterPro" id="IPR050576">
    <property type="entry name" value="Cilia_flagella_integrity"/>
</dbReference>
<evidence type="ECO:0000313" key="4">
    <source>
        <dbReference type="EMBL" id="RXM93388.1"/>
    </source>
</evidence>
<dbReference type="PROSITE" id="PS51450">
    <property type="entry name" value="LRR"/>
    <property type="match status" value="1"/>
</dbReference>
<dbReference type="EMBL" id="SCEB01004696">
    <property type="protein sequence ID" value="RXM93388.1"/>
    <property type="molecule type" value="Genomic_DNA"/>
</dbReference>
<feature type="compositionally biased region" description="Basic and acidic residues" evidence="3">
    <location>
        <begin position="310"/>
        <end position="322"/>
    </location>
</feature>
<proteinExistence type="predicted"/>
<sequence length="598" mass="65581">MNKYSVYTAFQEQLQTLCLKEFPCGFGSWNKTHFDSGTCSGSTVPLLEDPALGTEEEEPASLIEYLSSVHSPWHLSESWGPAADQLRELAVRSPALIDTAFILSYFRSLRIVDKGSTNTSKQASDLIVDEAKVIVSIGTVQGIPNPVNPVETETPPEYPIVSYSYHVTYEFLNDHPLSTTDEETADQAKKTPTCCDSERTNNSVQSSQQHQESTHEESRNPSADTAPPAGNMTPGPPQNKVPEDDSSVLLHCTPKVPWAGQIESEYRKVHLQRDLPSLKQFLLRGMQVTVVEQKVLSWPAITTESVSAKADSKGGAKADKGKEKGKKKKEPVALRHDAPICRTLGSLRVKLESLLLGENHLESLCDFGVLIKEQAAKALPGKTCCDSERTNNSVQSSQQHQESTHEESRNPSADTAPPAGNMTPGPPQNKNKTHFDSGTCSGSTVPLLEDPALGAEEEEPASLIEYLSSVHSPWHLSESWGPAADQLRELAVRSPALIDTAFIMSYFRPVLLSLDLSFNNLVDLPDLVCKLSSLSRLRTLVLMGNPLALTPSYRGFLVDSLPKLALLDDVRVLPDERHHFKGLAKRKGSFTMLGILKR</sequence>
<protein>
    <submittedName>
        <fullName evidence="4">Leucine-rich repeat-containing protein 43</fullName>
    </submittedName>
</protein>
<gene>
    <name evidence="4" type="ORF">EOD39_19130</name>
</gene>
<evidence type="ECO:0000256" key="2">
    <source>
        <dbReference type="ARBA" id="ARBA00022737"/>
    </source>
</evidence>
<organism evidence="4 5">
    <name type="scientific">Acipenser ruthenus</name>
    <name type="common">Sterlet sturgeon</name>
    <dbReference type="NCBI Taxonomy" id="7906"/>
    <lineage>
        <taxon>Eukaryota</taxon>
        <taxon>Metazoa</taxon>
        <taxon>Chordata</taxon>
        <taxon>Craniata</taxon>
        <taxon>Vertebrata</taxon>
        <taxon>Euteleostomi</taxon>
        <taxon>Actinopterygii</taxon>
        <taxon>Chondrostei</taxon>
        <taxon>Acipenseriformes</taxon>
        <taxon>Acipenseridae</taxon>
        <taxon>Acipenser</taxon>
    </lineage>
</organism>
<feature type="region of interest" description="Disordered" evidence="3">
    <location>
        <begin position="180"/>
        <end position="245"/>
    </location>
</feature>
<dbReference type="PANTHER" id="PTHR45973:SF35">
    <property type="entry name" value="LEUCINE-RICH REPEAT-CONTAINING PROTEIN 43"/>
    <property type="match status" value="1"/>
</dbReference>
<dbReference type="Proteomes" id="UP000289886">
    <property type="component" value="Unassembled WGS sequence"/>
</dbReference>
<keyword evidence="2" id="KW-0677">Repeat</keyword>
<reference evidence="4 5" key="1">
    <citation type="submission" date="2019-01" db="EMBL/GenBank/DDBJ databases">
        <title>Draft Genome and Complete Hox-Cluster Characterization of the Sterlet Sturgeon (Acipenser ruthenus).</title>
        <authorList>
            <person name="Wei Q."/>
        </authorList>
    </citation>
    <scope>NUCLEOTIDE SEQUENCE [LARGE SCALE GENOMIC DNA]</scope>
    <source>
        <strain evidence="4">WHYD16114868_AA</strain>
        <tissue evidence="4">Blood</tissue>
    </source>
</reference>
<evidence type="ECO:0000256" key="3">
    <source>
        <dbReference type="SAM" id="MobiDB-lite"/>
    </source>
</evidence>
<dbReference type="InterPro" id="IPR001611">
    <property type="entry name" value="Leu-rich_rpt"/>
</dbReference>
<evidence type="ECO:0000256" key="1">
    <source>
        <dbReference type="ARBA" id="ARBA00022614"/>
    </source>
</evidence>
<keyword evidence="5" id="KW-1185">Reference proteome</keyword>
<dbReference type="PANTHER" id="PTHR45973">
    <property type="entry name" value="PROTEIN PHOSPHATASE 1 REGULATORY SUBUNIT SDS22-RELATED"/>
    <property type="match status" value="1"/>
</dbReference>
<dbReference type="InterPro" id="IPR032675">
    <property type="entry name" value="LRR_dom_sf"/>
</dbReference>
<feature type="region of interest" description="Disordered" evidence="3">
    <location>
        <begin position="305"/>
        <end position="332"/>
    </location>
</feature>
<name>A0A444UZ59_ACIRT</name>